<feature type="region of interest" description="Disordered" evidence="3">
    <location>
        <begin position="2023"/>
        <end position="2094"/>
    </location>
</feature>
<feature type="compositionally biased region" description="Polar residues" evidence="3">
    <location>
        <begin position="516"/>
        <end position="534"/>
    </location>
</feature>
<evidence type="ECO:0000256" key="1">
    <source>
        <dbReference type="ARBA" id="ARBA00022750"/>
    </source>
</evidence>
<evidence type="ECO:0000256" key="3">
    <source>
        <dbReference type="SAM" id="MobiDB-lite"/>
    </source>
</evidence>
<feature type="compositionally biased region" description="Acidic residues" evidence="3">
    <location>
        <begin position="2067"/>
        <end position="2079"/>
    </location>
</feature>
<feature type="region of interest" description="Disordered" evidence="3">
    <location>
        <begin position="498"/>
        <end position="539"/>
    </location>
</feature>
<feature type="compositionally biased region" description="Polar residues" evidence="3">
    <location>
        <begin position="1571"/>
        <end position="1582"/>
    </location>
</feature>
<name>A0ABQ5B8M2_9ASTR</name>
<evidence type="ECO:0000259" key="4">
    <source>
        <dbReference type="Pfam" id="PF07727"/>
    </source>
</evidence>
<feature type="region of interest" description="Disordered" evidence="3">
    <location>
        <begin position="919"/>
        <end position="942"/>
    </location>
</feature>
<dbReference type="EMBL" id="BQNB010012974">
    <property type="protein sequence ID" value="GJT10267.1"/>
    <property type="molecule type" value="Genomic_DNA"/>
</dbReference>
<feature type="domain" description="Retrovirus-related Pol polyprotein from transposon TNT 1-94-like beta-barrel" evidence="5">
    <location>
        <begin position="739"/>
        <end position="811"/>
    </location>
</feature>
<dbReference type="InterPro" id="IPR043502">
    <property type="entry name" value="DNA/RNA_pol_sf"/>
</dbReference>
<dbReference type="InterPro" id="IPR013103">
    <property type="entry name" value="RVT_2"/>
</dbReference>
<dbReference type="Proteomes" id="UP001151760">
    <property type="component" value="Unassembled WGS sequence"/>
</dbReference>
<feature type="region of interest" description="Disordered" evidence="3">
    <location>
        <begin position="1522"/>
        <end position="1586"/>
    </location>
</feature>
<reference evidence="6" key="1">
    <citation type="journal article" date="2022" name="Int. J. Mol. Sci.">
        <title>Draft Genome of Tanacetum Coccineum: Genomic Comparison of Closely Related Tanacetum-Family Plants.</title>
        <authorList>
            <person name="Yamashiro T."/>
            <person name="Shiraishi A."/>
            <person name="Nakayama K."/>
            <person name="Satake H."/>
        </authorList>
    </citation>
    <scope>NUCLEOTIDE SEQUENCE</scope>
</reference>
<keyword evidence="7" id="KW-1185">Reference proteome</keyword>
<proteinExistence type="predicted"/>
<feature type="compositionally biased region" description="Low complexity" evidence="3">
    <location>
        <begin position="1529"/>
        <end position="1553"/>
    </location>
</feature>
<dbReference type="SUPFAM" id="SSF56672">
    <property type="entry name" value="DNA/RNA polymerases"/>
    <property type="match status" value="1"/>
</dbReference>
<comment type="caution">
    <text evidence="6">The sequence shown here is derived from an EMBL/GenBank/DDBJ whole genome shotgun (WGS) entry which is preliminary data.</text>
</comment>
<dbReference type="PANTHER" id="PTHR11439:SF495">
    <property type="entry name" value="REVERSE TRANSCRIPTASE, RNA-DEPENDENT DNA POLYMERASE-RELATED"/>
    <property type="match status" value="1"/>
</dbReference>
<keyword evidence="1" id="KW-0645">Protease</keyword>
<keyword evidence="2" id="KW-0175">Coiled coil</keyword>
<dbReference type="PANTHER" id="PTHR11439">
    <property type="entry name" value="GAG-POL-RELATED RETROTRANSPOSON"/>
    <property type="match status" value="1"/>
</dbReference>
<dbReference type="Pfam" id="PF07727">
    <property type="entry name" value="RVT_2"/>
    <property type="match status" value="1"/>
</dbReference>
<keyword evidence="1" id="KW-0378">Hydrolase</keyword>
<feature type="compositionally biased region" description="Basic and acidic residues" evidence="3">
    <location>
        <begin position="2024"/>
        <end position="2047"/>
    </location>
</feature>
<feature type="coiled-coil region" evidence="2">
    <location>
        <begin position="331"/>
        <end position="365"/>
    </location>
</feature>
<gene>
    <name evidence="6" type="ORF">Tco_0857309</name>
</gene>
<accession>A0ABQ5B8M2</accession>
<protein>
    <submittedName>
        <fullName evidence="6">Ribonuclease H-like domain-containing protein</fullName>
    </submittedName>
</protein>
<keyword evidence="1" id="KW-0064">Aspartyl protease</keyword>
<feature type="domain" description="Reverse transcriptase Ty1/copia-type" evidence="4">
    <location>
        <begin position="1041"/>
        <end position="1206"/>
    </location>
</feature>
<organism evidence="6 7">
    <name type="scientific">Tanacetum coccineum</name>
    <dbReference type="NCBI Taxonomy" id="301880"/>
    <lineage>
        <taxon>Eukaryota</taxon>
        <taxon>Viridiplantae</taxon>
        <taxon>Streptophyta</taxon>
        <taxon>Embryophyta</taxon>
        <taxon>Tracheophyta</taxon>
        <taxon>Spermatophyta</taxon>
        <taxon>Magnoliopsida</taxon>
        <taxon>eudicotyledons</taxon>
        <taxon>Gunneridae</taxon>
        <taxon>Pentapetalae</taxon>
        <taxon>asterids</taxon>
        <taxon>campanulids</taxon>
        <taxon>Asterales</taxon>
        <taxon>Asteraceae</taxon>
        <taxon>Asteroideae</taxon>
        <taxon>Anthemideae</taxon>
        <taxon>Anthemidinae</taxon>
        <taxon>Tanacetum</taxon>
    </lineage>
</organism>
<evidence type="ECO:0000313" key="6">
    <source>
        <dbReference type="EMBL" id="GJT10267.1"/>
    </source>
</evidence>
<feature type="compositionally biased region" description="Polar residues" evidence="3">
    <location>
        <begin position="1781"/>
        <end position="1794"/>
    </location>
</feature>
<dbReference type="Pfam" id="PF22936">
    <property type="entry name" value="Pol_BBD"/>
    <property type="match status" value="1"/>
</dbReference>
<feature type="compositionally biased region" description="Basic residues" evidence="3">
    <location>
        <begin position="2048"/>
        <end position="2061"/>
    </location>
</feature>
<reference evidence="6" key="2">
    <citation type="submission" date="2022-01" db="EMBL/GenBank/DDBJ databases">
        <authorList>
            <person name="Yamashiro T."/>
            <person name="Shiraishi A."/>
            <person name="Satake H."/>
            <person name="Nakayama K."/>
        </authorList>
    </citation>
    <scope>NUCLEOTIDE SEQUENCE</scope>
</reference>
<dbReference type="InterPro" id="IPR054722">
    <property type="entry name" value="PolX-like_BBD"/>
</dbReference>
<feature type="region of interest" description="Disordered" evidence="3">
    <location>
        <begin position="1779"/>
        <end position="1826"/>
    </location>
</feature>
<sequence length="2253" mass="254968">MIKKLNTGEKYGSKQGAGWVLVLAGSSIYKLGCGRRERLILQHFYMVIEFIRTFEEWVVRHEDPKGYRHPRFLLLNVLRCQKINRALVNSTPQDQNTPYCLEEQIHCLDCRDQYVVLSGKVDTSYPTGGYGVSVDLQCTQSGGVLCMVQSAYGTMRTKPDVDTLSIDDLYNNLRVFEQEIQVLALLLLLQPIFQKKKLLLIDDLTFEEMDVNWPDSNGLPIRMKKFYKKTGRKSSVLMEKAPQRGHIMERRRRLFFSFYQHQEAGKQEKNQMGLLTMDDGIVNWGEHTEDEETNHALMAISSSSEVSLCSKTCIDSYNTLKTLCDEQMNQLGDQEAQILAYSQAVKKLEAQLVTFQKQQLSLNEKLTFQANEIYEKDEKLKKYRRIGMKAVKEKEQLQKTLDSWKDSSKNLWRLINSGMSSNSKVGLGYEIQSNNEVLSYEEEMNFSVFNCSEEDSVGKPLYSRFIKTNDFKGVPHPLSGDYTPTPQEEIDESLYVYGKKGPQEPEPNVSDDRSSEYSTCQSNDSAGSIGTSSEHSVDPEYEISRVPPEVYVSTPITTNEKGVPALKSKEVEPSCVSHIKTPWQPINDQATPKVNRKNWNAMMESELGEGYSFTKKKCFVCSSLSHLIKDCDYYEKKMAKEAMVKKQRVCNTGNMMAKPVWTNTNRINHANQFVPRPVQLNSDLDSQYLPGHQTALVLKDHREIGALLLRPQQVIIGGTVNQTLIVTDHSLKNMVDRGIFDSGCSGHMTGNKDQLEDFEEFNKGSITFGCSKGYITGKGKIRVGNLDFDSVSFVKKLGQFNLFSISQICDKQHKVLFTETECLVTSSDFKMPDENQILLKVPRHHNMYSFDMKTPTLAKGFACLIAKATSDESKLWHRSLEKKASSTDTSEDNPKILAFQRELEEIALKHLGTLSECNTTSTPSVNTGSESVNTGRFDPDDSPMPELEIFHKSETGIFDEASYDEEGVITDFNSLPIEIEVSPTPTLRIHNIHPKSQILGDPKSAVQTRSKEEPKKISEALQDDSWVQAMQEELLQFKLQQVWVLVDLPHGMKVIGTKWVYRNKRDERGVVVRNKARLVAQGYTQEEGIDYDEVFAPVARIEAIRLFLAFASFMGFIVYQMDVKSAFLYGTIDEEVYVSQPPGFVDPDHPKKVYKVVKALYGLHQAPRAWYATLSTFLEKHGYKRGTIDKTLFIKRDKKDIMLVQVITSQTEQGRNLHISQDKYVAKILKKFNLVNVETAITPMETKMALTKDEEAIDVDVTPKTSHLNAMKRTFKYLKGKPNLGLWYPRESPFDLEAFFDSDYGGSNLDRKSTTGGCQFLGQRLIAWQWFAEIVDFLRGSNLRYALTTNPTIYDSLVKQFWQTATANTLADGTLELQATIDTTVYTITEASIRNKLQLADASGITMLPNNEIFEGMGHMGSKSGGWDQFGSNIATALICLSTGRVYNFSKLIFDGMVANLKSKTKFLMYPRFLQLILDIQTENKHPYLAVTLTKKIFGNMKRGFRGVPRPLLPAMLSLANPSAGQEAPSVTQPQPSSSVVPPTPTTTQPIPSEATTIPPLSQPAPPTPIAETTNASPSPTLSPAHEPMEHIFEQPSSDQQPPSPRQDATTSQLMARIDDLEKQLKETKQTFGKAILTLVERVKSLEVALKRKTKRVLLSDSEEEETEAQGRKFHDLDPLVSLLQELITPSKTPSKTVNASGEEQVEDISPTTLEAAAILTKVKKIKSVDKGKRYKRRKVSKESAGTGLDFEEVKSAFEEVNTGSIKVSTGIEEINAGSLDVNTGSDPVTTDSIRVSVPSPDRGRREGKAPMTEEEETQASKKTKEQILQEEAGLAEAIRLDALEKALEKEEVAKQVHLDSLLAQRMAEEQELTEEQKKRKAQVQFEAQSYTEEDWDTIRAKLEANAELKESVLGKDLSVEDYAKRMVELVNQRRKHFAEERARAKRNKPMTQTQLRNYMSNFLKNQGTWKLTQLKKLNFEEVKAEFEKLIKQLDTYVPMNLEATKESLKRFGEELQTKTAKKLKFDDESTQPTEEKVEEDKDDKPTKKTGKRRKQIARKGLHTDLDKDDSEDSDEASEKDDSTSGTKIPINPVPVAIKSPSIANYKIIKQGRKGVYQIVRENGTDKVYISFGAMLTDISRDDLTELYRIVMRKHGMNEPEDEFEKVLWEYLKNMFEEPLSTDSIWSLPVCKAMLDKKLQGGKPDEDCYKLLKMMEKQVGIRKHKDWLVQEQTALGKDFSNLLMADNLPKIVW</sequence>
<evidence type="ECO:0000259" key="5">
    <source>
        <dbReference type="Pfam" id="PF22936"/>
    </source>
</evidence>
<evidence type="ECO:0000313" key="7">
    <source>
        <dbReference type="Proteomes" id="UP001151760"/>
    </source>
</evidence>
<evidence type="ECO:0000256" key="2">
    <source>
        <dbReference type="SAM" id="Coils"/>
    </source>
</evidence>
<feature type="compositionally biased region" description="Polar residues" evidence="3">
    <location>
        <begin position="919"/>
        <end position="934"/>
    </location>
</feature>